<evidence type="ECO:0000256" key="3">
    <source>
        <dbReference type="ARBA" id="ARBA00023155"/>
    </source>
</evidence>
<evidence type="ECO:0000259" key="8">
    <source>
        <dbReference type="PROSITE" id="PS50071"/>
    </source>
</evidence>
<dbReference type="GO" id="GO:0000981">
    <property type="term" value="F:DNA-binding transcription factor activity, RNA polymerase II-specific"/>
    <property type="evidence" value="ECO:0007669"/>
    <property type="project" value="TreeGrafter"/>
</dbReference>
<feature type="compositionally biased region" description="Basic and acidic residues" evidence="7">
    <location>
        <begin position="26"/>
        <end position="37"/>
    </location>
</feature>
<dbReference type="AlphaFoldDB" id="A0A915EQX3"/>
<dbReference type="GO" id="GO:0005634">
    <property type="term" value="C:nucleus"/>
    <property type="evidence" value="ECO:0007669"/>
    <property type="project" value="UniProtKB-SubCell"/>
</dbReference>
<dbReference type="PANTHER" id="PTHR24339:SF28">
    <property type="entry name" value="E5-RELATED"/>
    <property type="match status" value="1"/>
</dbReference>
<evidence type="ECO:0000313" key="10">
    <source>
        <dbReference type="WBParaSite" id="jg7991"/>
    </source>
</evidence>
<dbReference type="WBParaSite" id="jg7991">
    <property type="protein sequence ID" value="jg7991"/>
    <property type="gene ID" value="jg7991"/>
</dbReference>
<protein>
    <submittedName>
        <fullName evidence="10">Homeobox domain-containing protein</fullName>
    </submittedName>
</protein>
<dbReference type="CDD" id="cd00086">
    <property type="entry name" value="homeodomain"/>
    <property type="match status" value="1"/>
</dbReference>
<dbReference type="SUPFAM" id="SSF46689">
    <property type="entry name" value="Homeodomain-like"/>
    <property type="match status" value="1"/>
</dbReference>
<evidence type="ECO:0000256" key="1">
    <source>
        <dbReference type="ARBA" id="ARBA00004123"/>
    </source>
</evidence>
<feature type="DNA-binding region" description="Homeobox" evidence="5">
    <location>
        <begin position="145"/>
        <end position="190"/>
    </location>
</feature>
<feature type="domain" description="Homeobox" evidence="8">
    <location>
        <begin position="143"/>
        <end position="189"/>
    </location>
</feature>
<evidence type="ECO:0000256" key="2">
    <source>
        <dbReference type="ARBA" id="ARBA00023125"/>
    </source>
</evidence>
<organism evidence="9 10">
    <name type="scientific">Ditylenchus dipsaci</name>
    <dbReference type="NCBI Taxonomy" id="166011"/>
    <lineage>
        <taxon>Eukaryota</taxon>
        <taxon>Metazoa</taxon>
        <taxon>Ecdysozoa</taxon>
        <taxon>Nematoda</taxon>
        <taxon>Chromadorea</taxon>
        <taxon>Rhabditida</taxon>
        <taxon>Tylenchina</taxon>
        <taxon>Tylenchomorpha</taxon>
        <taxon>Sphaerularioidea</taxon>
        <taxon>Anguinidae</taxon>
        <taxon>Anguininae</taxon>
        <taxon>Ditylenchus</taxon>
    </lineage>
</organism>
<keyword evidence="2 5" id="KW-0238">DNA-binding</keyword>
<dbReference type="InterPro" id="IPR009057">
    <property type="entry name" value="Homeodomain-like_sf"/>
</dbReference>
<evidence type="ECO:0000313" key="9">
    <source>
        <dbReference type="Proteomes" id="UP000887574"/>
    </source>
</evidence>
<keyword evidence="9" id="KW-1185">Reference proteome</keyword>
<dbReference type="Proteomes" id="UP000887574">
    <property type="component" value="Unplaced"/>
</dbReference>
<sequence length="207" mass="22960">MVAEHFPTAGHKFTVDSLVNQTNTSEEQKNEGTDQKDGCSPSLFSLHQAEMATKECGEDVEDEKALEKIGSTRCSMICNANNSTTKDNNVNRSSQSEQKTAGAMDWSQSDMLMEIFQNSLANPVNTPSTSGGICNGFFFQQMQKTKRIRTAFSPSQLIHLEKAFRLNHYVIGSERKQLAKKLLLTETQVVVSNKLEKHSISNSFVGC</sequence>
<evidence type="ECO:0000256" key="5">
    <source>
        <dbReference type="PROSITE-ProRule" id="PRU00108"/>
    </source>
</evidence>
<feature type="region of interest" description="Disordered" evidence="7">
    <location>
        <begin position="83"/>
        <end position="103"/>
    </location>
</feature>
<evidence type="ECO:0000256" key="7">
    <source>
        <dbReference type="SAM" id="MobiDB-lite"/>
    </source>
</evidence>
<dbReference type="Gene3D" id="1.10.10.60">
    <property type="entry name" value="Homeodomain-like"/>
    <property type="match status" value="1"/>
</dbReference>
<dbReference type="PROSITE" id="PS50071">
    <property type="entry name" value="HOMEOBOX_2"/>
    <property type="match status" value="1"/>
</dbReference>
<keyword evidence="3 5" id="KW-0371">Homeobox</keyword>
<dbReference type="SMART" id="SM00389">
    <property type="entry name" value="HOX"/>
    <property type="match status" value="1"/>
</dbReference>
<reference evidence="10" key="1">
    <citation type="submission" date="2022-11" db="UniProtKB">
        <authorList>
            <consortium name="WormBaseParasite"/>
        </authorList>
    </citation>
    <scope>IDENTIFICATION</scope>
</reference>
<evidence type="ECO:0000256" key="6">
    <source>
        <dbReference type="RuleBase" id="RU000682"/>
    </source>
</evidence>
<dbReference type="InterPro" id="IPR001356">
    <property type="entry name" value="HD"/>
</dbReference>
<dbReference type="GO" id="GO:0000978">
    <property type="term" value="F:RNA polymerase II cis-regulatory region sequence-specific DNA binding"/>
    <property type="evidence" value="ECO:0007669"/>
    <property type="project" value="TreeGrafter"/>
</dbReference>
<feature type="region of interest" description="Disordered" evidence="7">
    <location>
        <begin position="1"/>
        <end position="39"/>
    </location>
</feature>
<dbReference type="PANTHER" id="PTHR24339">
    <property type="entry name" value="HOMEOBOX PROTEIN EMX-RELATED"/>
    <property type="match status" value="1"/>
</dbReference>
<dbReference type="Pfam" id="PF00046">
    <property type="entry name" value="Homeodomain"/>
    <property type="match status" value="1"/>
</dbReference>
<feature type="compositionally biased region" description="Polar residues" evidence="7">
    <location>
        <begin position="83"/>
        <end position="99"/>
    </location>
</feature>
<evidence type="ECO:0000256" key="4">
    <source>
        <dbReference type="ARBA" id="ARBA00023242"/>
    </source>
</evidence>
<accession>A0A915EQX3</accession>
<proteinExistence type="predicted"/>
<name>A0A915EQX3_9BILA</name>
<comment type="subcellular location">
    <subcellularLocation>
        <location evidence="1 5 6">Nucleus</location>
    </subcellularLocation>
</comment>
<dbReference type="InterPro" id="IPR050877">
    <property type="entry name" value="EMX-VAX-Noto_Homeobox_TFs"/>
</dbReference>
<keyword evidence="4 5" id="KW-0539">Nucleus</keyword>